<sequence length="257" mass="26099">MNKLNLIIIFVLFGTIHTRQIGSISDHIFTYSYSFQTNDLPITLQNITACSACICTAFMSSINYVAINCYNNNTCLLLPSSASIIGIVPSQDNSLYILSSTIIPLITVASSTSLSPTSIPDTTSTPSSTSSISTSTSSSSTSLTSTSRTTSSTTSRTTSTSSTTSSTTSSSTSSTTSSTSSTSKTTTSTTSSTSSTTSSTSSTSSSTSSTTSSTSSTSTSTSSTPTSSSSTPTTIGGSANSGSGNFGYDNNQYPGHG</sequence>
<evidence type="ECO:0000313" key="4">
    <source>
        <dbReference type="Proteomes" id="UP000663891"/>
    </source>
</evidence>
<protein>
    <submittedName>
        <fullName evidence="3">Uncharacterized protein</fullName>
    </submittedName>
</protein>
<accession>A0A814V614</accession>
<evidence type="ECO:0000256" key="2">
    <source>
        <dbReference type="SAM" id="SignalP"/>
    </source>
</evidence>
<name>A0A814V614_9BILA</name>
<reference evidence="3" key="1">
    <citation type="submission" date="2021-02" db="EMBL/GenBank/DDBJ databases">
        <authorList>
            <person name="Nowell W R."/>
        </authorList>
    </citation>
    <scope>NUCLEOTIDE SEQUENCE</scope>
</reference>
<feature type="compositionally biased region" description="Polar residues" evidence="1">
    <location>
        <begin position="248"/>
        <end position="257"/>
    </location>
</feature>
<feature type="region of interest" description="Disordered" evidence="1">
    <location>
        <begin position="112"/>
        <end position="257"/>
    </location>
</feature>
<feature type="chain" id="PRO_5032781349" evidence="2">
    <location>
        <begin position="19"/>
        <end position="257"/>
    </location>
</feature>
<dbReference type="AlphaFoldDB" id="A0A814V614"/>
<dbReference type="OrthoDB" id="10485553at2759"/>
<organism evidence="3 4">
    <name type="scientific">Adineta steineri</name>
    <dbReference type="NCBI Taxonomy" id="433720"/>
    <lineage>
        <taxon>Eukaryota</taxon>
        <taxon>Metazoa</taxon>
        <taxon>Spiralia</taxon>
        <taxon>Gnathifera</taxon>
        <taxon>Rotifera</taxon>
        <taxon>Eurotatoria</taxon>
        <taxon>Bdelloidea</taxon>
        <taxon>Adinetida</taxon>
        <taxon>Adinetidae</taxon>
        <taxon>Adineta</taxon>
    </lineage>
</organism>
<feature type="signal peptide" evidence="2">
    <location>
        <begin position="1"/>
        <end position="18"/>
    </location>
</feature>
<gene>
    <name evidence="3" type="ORF">VCS650_LOCUS24647</name>
</gene>
<keyword evidence="2" id="KW-0732">Signal</keyword>
<dbReference type="Proteomes" id="UP000663891">
    <property type="component" value="Unassembled WGS sequence"/>
</dbReference>
<feature type="compositionally biased region" description="Low complexity" evidence="1">
    <location>
        <begin position="112"/>
        <end position="247"/>
    </location>
</feature>
<evidence type="ECO:0000256" key="1">
    <source>
        <dbReference type="SAM" id="MobiDB-lite"/>
    </source>
</evidence>
<comment type="caution">
    <text evidence="3">The sequence shown here is derived from an EMBL/GenBank/DDBJ whole genome shotgun (WGS) entry which is preliminary data.</text>
</comment>
<proteinExistence type="predicted"/>
<dbReference type="EMBL" id="CAJNON010000306">
    <property type="protein sequence ID" value="CAF1183833.1"/>
    <property type="molecule type" value="Genomic_DNA"/>
</dbReference>
<evidence type="ECO:0000313" key="3">
    <source>
        <dbReference type="EMBL" id="CAF1183833.1"/>
    </source>
</evidence>